<evidence type="ECO:0000313" key="1">
    <source>
        <dbReference type="EMBL" id="KAK1132524.1"/>
    </source>
</evidence>
<dbReference type="Proteomes" id="UP001177670">
    <property type="component" value="Unassembled WGS sequence"/>
</dbReference>
<accession>A0AA40KTV3</accession>
<sequence>MPDIPVDLDGYDDKSRNCLFDGRRRGEGAISWRNNDGFAWPAKEFWGHKPLPFRRFEQTNNVVGVAAGIGRVGGCQSSCRHSFADGGKINFVELFTSCPFDGHKHSVDQGPIKDQRCVLFSVISKE</sequence>
<organism evidence="1 2">
    <name type="scientific">Melipona bicolor</name>
    <dbReference type="NCBI Taxonomy" id="60889"/>
    <lineage>
        <taxon>Eukaryota</taxon>
        <taxon>Metazoa</taxon>
        <taxon>Ecdysozoa</taxon>
        <taxon>Arthropoda</taxon>
        <taxon>Hexapoda</taxon>
        <taxon>Insecta</taxon>
        <taxon>Pterygota</taxon>
        <taxon>Neoptera</taxon>
        <taxon>Endopterygota</taxon>
        <taxon>Hymenoptera</taxon>
        <taxon>Apocrita</taxon>
        <taxon>Aculeata</taxon>
        <taxon>Apoidea</taxon>
        <taxon>Anthophila</taxon>
        <taxon>Apidae</taxon>
        <taxon>Melipona</taxon>
    </lineage>
</organism>
<name>A0AA40KTV3_9HYME</name>
<comment type="caution">
    <text evidence="1">The sequence shown here is derived from an EMBL/GenBank/DDBJ whole genome shotgun (WGS) entry which is preliminary data.</text>
</comment>
<dbReference type="EMBL" id="JAHYIQ010000004">
    <property type="protein sequence ID" value="KAK1132524.1"/>
    <property type="molecule type" value="Genomic_DNA"/>
</dbReference>
<protein>
    <submittedName>
        <fullName evidence="1">Uncharacterized protein</fullName>
    </submittedName>
</protein>
<dbReference type="AlphaFoldDB" id="A0AA40KTV3"/>
<gene>
    <name evidence="1" type="ORF">K0M31_013907</name>
</gene>
<proteinExistence type="predicted"/>
<reference evidence="1" key="1">
    <citation type="submission" date="2021-10" db="EMBL/GenBank/DDBJ databases">
        <title>Melipona bicolor Genome sequencing and assembly.</title>
        <authorList>
            <person name="Araujo N.S."/>
            <person name="Arias M.C."/>
        </authorList>
    </citation>
    <scope>NUCLEOTIDE SEQUENCE</scope>
    <source>
        <strain evidence="1">USP_2M_L1-L4_2017</strain>
        <tissue evidence="1">Whole body</tissue>
    </source>
</reference>
<evidence type="ECO:0000313" key="2">
    <source>
        <dbReference type="Proteomes" id="UP001177670"/>
    </source>
</evidence>
<keyword evidence="2" id="KW-1185">Reference proteome</keyword>